<accession>A0AAD3Y3N0</accession>
<dbReference type="EMBL" id="BSYO01000030">
    <property type="protein sequence ID" value="GMH26295.1"/>
    <property type="molecule type" value="Genomic_DNA"/>
</dbReference>
<evidence type="ECO:0000313" key="2">
    <source>
        <dbReference type="Proteomes" id="UP001279734"/>
    </source>
</evidence>
<sequence>MQGISVAFGGGFCTPFLHYTEWLTRAAGLRRWFEGRFAGSLSTGSGQRYQLSPYGGMETVIGRGERKLV</sequence>
<dbReference type="AlphaFoldDB" id="A0AAD3Y3N0"/>
<name>A0AAD3Y3N0_NEPGR</name>
<keyword evidence="2" id="KW-1185">Reference proteome</keyword>
<evidence type="ECO:0000313" key="1">
    <source>
        <dbReference type="EMBL" id="GMH26295.1"/>
    </source>
</evidence>
<dbReference type="Proteomes" id="UP001279734">
    <property type="component" value="Unassembled WGS sequence"/>
</dbReference>
<gene>
    <name evidence="1" type="ORF">Nepgr_028138</name>
</gene>
<proteinExistence type="predicted"/>
<comment type="caution">
    <text evidence="1">The sequence shown here is derived from an EMBL/GenBank/DDBJ whole genome shotgun (WGS) entry which is preliminary data.</text>
</comment>
<reference evidence="1" key="1">
    <citation type="submission" date="2023-05" db="EMBL/GenBank/DDBJ databases">
        <title>Nepenthes gracilis genome sequencing.</title>
        <authorList>
            <person name="Fukushima K."/>
        </authorList>
    </citation>
    <scope>NUCLEOTIDE SEQUENCE</scope>
    <source>
        <strain evidence="1">SING2019-196</strain>
    </source>
</reference>
<organism evidence="1 2">
    <name type="scientific">Nepenthes gracilis</name>
    <name type="common">Slender pitcher plant</name>
    <dbReference type="NCBI Taxonomy" id="150966"/>
    <lineage>
        <taxon>Eukaryota</taxon>
        <taxon>Viridiplantae</taxon>
        <taxon>Streptophyta</taxon>
        <taxon>Embryophyta</taxon>
        <taxon>Tracheophyta</taxon>
        <taxon>Spermatophyta</taxon>
        <taxon>Magnoliopsida</taxon>
        <taxon>eudicotyledons</taxon>
        <taxon>Gunneridae</taxon>
        <taxon>Pentapetalae</taxon>
        <taxon>Caryophyllales</taxon>
        <taxon>Nepenthaceae</taxon>
        <taxon>Nepenthes</taxon>
    </lineage>
</organism>
<protein>
    <submittedName>
        <fullName evidence="1">Uncharacterized protein</fullName>
    </submittedName>
</protein>